<evidence type="ECO:0000313" key="3">
    <source>
        <dbReference type="Proteomes" id="UP000032458"/>
    </source>
</evidence>
<accession>A0A0D7CRX7</accession>
<dbReference type="InterPro" id="IPR058407">
    <property type="entry name" value="DUF8094"/>
</dbReference>
<evidence type="ECO:0000313" key="2">
    <source>
        <dbReference type="EMBL" id="KIZ18615.1"/>
    </source>
</evidence>
<dbReference type="Pfam" id="PF26366">
    <property type="entry name" value="DUF8094"/>
    <property type="match status" value="1"/>
</dbReference>
<evidence type="ECO:0000259" key="1">
    <source>
        <dbReference type="Pfam" id="PF26366"/>
    </source>
</evidence>
<dbReference type="EMBL" id="JRKI01000009">
    <property type="protein sequence ID" value="KIZ18615.1"/>
    <property type="molecule type" value="Genomic_DNA"/>
</dbReference>
<dbReference type="Proteomes" id="UP000032458">
    <property type="component" value="Unassembled WGS sequence"/>
</dbReference>
<protein>
    <recommendedName>
        <fullName evidence="1">DUF8094 domain-containing protein</fullName>
    </recommendedName>
</protein>
<sequence length="303" mass="32772">MTVHGEREKLPAVTKADATKALSHFADGFNKIRRTLDPSLNPKYEAGAMLALDQAKVKAAHGLHPQGSPNVKPVTFQDAHFAIPKQTGWPKSFLADVRTNIRFSSGDYIRWYLVFGRDSIDAPWRVTYQATFPDNRAPELAMDHGFAEAVPAGGASGLAADPGTLSASYADYLNSGKGEVFAPGANTDAWRQTRVRDANGVGVRILYEDSPANFPPVALRTKDGGALVFFATYYHQQKTVSPGKIITVGPDLRGILQGPMKKKTTQMAISNISTQAVKVPPKSAGGKVEFLYRVDAKTSLKAQ</sequence>
<reference evidence="2 3" key="1">
    <citation type="submission" date="2014-09" db="EMBL/GenBank/DDBJ databases">
        <title>Draft genome sequence of Streptomyces natalensis ATCC 27448, producer of the antifungal pimaricin.</title>
        <authorList>
            <person name="Mendes M.V."/>
            <person name="Beites T."/>
            <person name="Pires S."/>
            <person name="Santos C.L."/>
            <person name="Moradas-Ferreira P."/>
        </authorList>
    </citation>
    <scope>NUCLEOTIDE SEQUENCE [LARGE SCALE GENOMIC DNA]</scope>
    <source>
        <strain evidence="2 3">ATCC 27448</strain>
    </source>
</reference>
<comment type="caution">
    <text evidence="2">The sequence shown here is derived from an EMBL/GenBank/DDBJ whole genome shotgun (WGS) entry which is preliminary data.</text>
</comment>
<dbReference type="AlphaFoldDB" id="A0A0D7CRX7"/>
<keyword evidence="3" id="KW-1185">Reference proteome</keyword>
<gene>
    <name evidence="2" type="ORF">SNA_08450</name>
</gene>
<dbReference type="PATRIC" id="fig|1240678.4.peg.1769"/>
<name>A0A0D7CRX7_9ACTN</name>
<organism evidence="2 3">
    <name type="scientific">Streptomyces natalensis ATCC 27448</name>
    <dbReference type="NCBI Taxonomy" id="1240678"/>
    <lineage>
        <taxon>Bacteria</taxon>
        <taxon>Bacillati</taxon>
        <taxon>Actinomycetota</taxon>
        <taxon>Actinomycetes</taxon>
        <taxon>Kitasatosporales</taxon>
        <taxon>Streptomycetaceae</taxon>
        <taxon>Streptomyces</taxon>
    </lineage>
</organism>
<proteinExistence type="predicted"/>
<feature type="domain" description="DUF8094" evidence="1">
    <location>
        <begin position="10"/>
        <end position="290"/>
    </location>
</feature>